<feature type="binding site" evidence="6">
    <location>
        <begin position="124"/>
        <end position="126"/>
    </location>
    <ligand>
        <name>phosphate</name>
        <dbReference type="ChEBI" id="CHEBI:43474"/>
        <note>substrate</note>
    </ligand>
</feature>
<feature type="domain" description="Exoribonuclease phosphorolytic" evidence="8">
    <location>
        <begin position="159"/>
        <end position="222"/>
    </location>
</feature>
<dbReference type="KEGG" id="gtl:EP073_12960"/>
<dbReference type="GO" id="GO:0016075">
    <property type="term" value="P:rRNA catabolic process"/>
    <property type="evidence" value="ECO:0007669"/>
    <property type="project" value="UniProtKB-UniRule"/>
</dbReference>
<comment type="catalytic activity">
    <reaction evidence="6">
        <text>tRNA(n+1) + phosphate = tRNA(n) + a ribonucleoside 5'-diphosphate</text>
        <dbReference type="Rhea" id="RHEA:10628"/>
        <dbReference type="Rhea" id="RHEA-COMP:17343"/>
        <dbReference type="Rhea" id="RHEA-COMP:17344"/>
        <dbReference type="ChEBI" id="CHEBI:43474"/>
        <dbReference type="ChEBI" id="CHEBI:57930"/>
        <dbReference type="ChEBI" id="CHEBI:173114"/>
        <dbReference type="EC" id="2.7.7.56"/>
    </reaction>
</comment>
<evidence type="ECO:0000256" key="4">
    <source>
        <dbReference type="ARBA" id="ARBA00022694"/>
    </source>
</evidence>
<dbReference type="Pfam" id="PF01138">
    <property type="entry name" value="RNase_PH"/>
    <property type="match status" value="1"/>
</dbReference>
<evidence type="ECO:0000256" key="3">
    <source>
        <dbReference type="ARBA" id="ARBA00022555"/>
    </source>
</evidence>
<dbReference type="InterPro" id="IPR027408">
    <property type="entry name" value="PNPase/RNase_PH_dom_sf"/>
</dbReference>
<organism evidence="9 10">
    <name type="scientific">Geovibrio thiophilus</name>
    <dbReference type="NCBI Taxonomy" id="139438"/>
    <lineage>
        <taxon>Bacteria</taxon>
        <taxon>Pseudomonadati</taxon>
        <taxon>Deferribacterota</taxon>
        <taxon>Deferribacteres</taxon>
        <taxon>Deferribacterales</taxon>
        <taxon>Geovibrionaceae</taxon>
        <taxon>Geovibrio</taxon>
    </lineage>
</organism>
<gene>
    <name evidence="6" type="primary">rph</name>
    <name evidence="9" type="ORF">EP073_12960</name>
</gene>
<dbReference type="InterPro" id="IPR015847">
    <property type="entry name" value="ExoRNase_PH_dom2"/>
</dbReference>
<evidence type="ECO:0000256" key="6">
    <source>
        <dbReference type="HAMAP-Rule" id="MF_00564"/>
    </source>
</evidence>
<dbReference type="InterPro" id="IPR002381">
    <property type="entry name" value="RNase_PH_bac-type"/>
</dbReference>
<dbReference type="CDD" id="cd11362">
    <property type="entry name" value="RNase_PH_bact"/>
    <property type="match status" value="1"/>
</dbReference>
<dbReference type="EMBL" id="CP035108">
    <property type="protein sequence ID" value="QAR34283.1"/>
    <property type="molecule type" value="Genomic_DNA"/>
</dbReference>
<evidence type="ECO:0000259" key="7">
    <source>
        <dbReference type="Pfam" id="PF01138"/>
    </source>
</evidence>
<evidence type="ECO:0000313" key="9">
    <source>
        <dbReference type="EMBL" id="QAR34283.1"/>
    </source>
</evidence>
<dbReference type="GO" id="GO:0000049">
    <property type="term" value="F:tRNA binding"/>
    <property type="evidence" value="ECO:0007669"/>
    <property type="project" value="UniProtKB-UniRule"/>
</dbReference>
<dbReference type="Gene3D" id="3.30.230.70">
    <property type="entry name" value="GHMP Kinase, N-terminal domain"/>
    <property type="match status" value="1"/>
</dbReference>
<dbReference type="InterPro" id="IPR050080">
    <property type="entry name" value="RNase_PH"/>
</dbReference>
<protein>
    <recommendedName>
        <fullName evidence="6">Ribonuclease PH</fullName>
        <shortName evidence="6">RNase PH</shortName>
        <ecNumber evidence="6">2.7.7.56</ecNumber>
    </recommendedName>
    <alternativeName>
        <fullName evidence="6">tRNA nucleotidyltransferase</fullName>
    </alternativeName>
</protein>
<proteinExistence type="inferred from homology"/>
<dbReference type="HAMAP" id="MF_00564">
    <property type="entry name" value="RNase_PH"/>
    <property type="match status" value="1"/>
</dbReference>
<dbReference type="InterPro" id="IPR036345">
    <property type="entry name" value="ExoRNase_PH_dom2_sf"/>
</dbReference>
<dbReference type="GO" id="GO:0009022">
    <property type="term" value="F:tRNA nucleotidyltransferase activity"/>
    <property type="evidence" value="ECO:0007669"/>
    <property type="project" value="UniProtKB-UniRule"/>
</dbReference>
<evidence type="ECO:0000256" key="1">
    <source>
        <dbReference type="ARBA" id="ARBA00006678"/>
    </source>
</evidence>
<dbReference type="GO" id="GO:0008033">
    <property type="term" value="P:tRNA processing"/>
    <property type="evidence" value="ECO:0007669"/>
    <property type="project" value="UniProtKB-UniRule"/>
</dbReference>
<dbReference type="PANTHER" id="PTHR11953:SF0">
    <property type="entry name" value="EXOSOME COMPLEX COMPONENT RRP41"/>
    <property type="match status" value="1"/>
</dbReference>
<evidence type="ECO:0000256" key="2">
    <source>
        <dbReference type="ARBA" id="ARBA00022552"/>
    </source>
</evidence>
<keyword evidence="5" id="KW-0694">RNA-binding</keyword>
<name>A0A410K1P8_9BACT</name>
<dbReference type="OrthoDB" id="9807456at2"/>
<keyword evidence="10" id="KW-1185">Reference proteome</keyword>
<dbReference type="NCBIfam" id="TIGR01966">
    <property type="entry name" value="RNasePH"/>
    <property type="match status" value="1"/>
</dbReference>
<comment type="similarity">
    <text evidence="1 6">Belongs to the RNase PH family.</text>
</comment>
<keyword evidence="3 6" id="KW-0820">tRNA-binding</keyword>
<evidence type="ECO:0000313" key="10">
    <source>
        <dbReference type="Proteomes" id="UP000287502"/>
    </source>
</evidence>
<dbReference type="PANTHER" id="PTHR11953">
    <property type="entry name" value="EXOSOME COMPLEX COMPONENT"/>
    <property type="match status" value="1"/>
</dbReference>
<feature type="binding site" evidence="6">
    <location>
        <position position="86"/>
    </location>
    <ligand>
        <name>phosphate</name>
        <dbReference type="ChEBI" id="CHEBI:43474"/>
        <note>substrate</note>
    </ligand>
</feature>
<comment type="function">
    <text evidence="6">Phosphorolytic 3'-5' exoribonuclease that plays an important role in tRNA 3'-end maturation. Removes nucleotide residues following the 3'-CCA terminus of tRNAs; can also add nucleotides to the ends of RNA molecules by using nucleoside diphosphates as substrates, but this may not be physiologically important. Probably plays a role in initiation of 16S rRNA degradation (leading to ribosome degradation) during starvation.</text>
</comment>
<dbReference type="EC" id="2.7.7.56" evidence="6"/>
<accession>A0A410K1P8</accession>
<dbReference type="InterPro" id="IPR018336">
    <property type="entry name" value="RNase_PH_CS"/>
</dbReference>
<keyword evidence="2 6" id="KW-0698">rRNA processing</keyword>
<keyword evidence="6 9" id="KW-0548">Nucleotidyltransferase</keyword>
<evidence type="ECO:0000259" key="8">
    <source>
        <dbReference type="Pfam" id="PF03725"/>
    </source>
</evidence>
<dbReference type="SUPFAM" id="SSF55666">
    <property type="entry name" value="Ribonuclease PH domain 2-like"/>
    <property type="match status" value="1"/>
</dbReference>
<keyword evidence="4 6" id="KW-0819">tRNA processing</keyword>
<dbReference type="InterPro" id="IPR001247">
    <property type="entry name" value="ExoRNase_PH_dom1"/>
</dbReference>
<dbReference type="AlphaFoldDB" id="A0A410K1P8"/>
<dbReference type="SUPFAM" id="SSF54211">
    <property type="entry name" value="Ribosomal protein S5 domain 2-like"/>
    <property type="match status" value="1"/>
</dbReference>
<dbReference type="Pfam" id="PF03725">
    <property type="entry name" value="RNase_PH_C"/>
    <property type="match status" value="1"/>
</dbReference>
<reference evidence="9 10" key="1">
    <citation type="submission" date="2019-01" db="EMBL/GenBank/DDBJ databases">
        <title>Geovibrio thiophilus DSM 11263, complete genome.</title>
        <authorList>
            <person name="Spring S."/>
            <person name="Bunk B."/>
            <person name="Sproer C."/>
        </authorList>
    </citation>
    <scope>NUCLEOTIDE SEQUENCE [LARGE SCALE GENOMIC DNA]</scope>
    <source>
        <strain evidence="9 10">DSM 11263</strain>
    </source>
</reference>
<feature type="domain" description="Exoribonuclease phosphorolytic" evidence="7">
    <location>
        <begin position="11"/>
        <end position="140"/>
    </location>
</feature>
<keyword evidence="6 9" id="KW-0808">Transferase</keyword>
<sequence>MRRHNRSNDSMREIRIAGDYIKHPAGSVLIEFGDTKVICTASFSEGVPPFLKGSGTGWVTGEYGMLPASTHTRNQREARKGKVDGRSQEISRLLGRALRASVDMSKLGENTIIIDCDVIQADGGTRTASITGGFVALQLAVNKMLAQGVLADNPVIQAVAAVSVGIIDGVPMLDLDYDEDSGAEVDLNLVAGADGKIVEIQGAAEKLAFGRDKLNELLDLGFHGLNALFAAQKKVIEL</sequence>
<dbReference type="GO" id="GO:0031125">
    <property type="term" value="P:rRNA 3'-end processing"/>
    <property type="evidence" value="ECO:0007669"/>
    <property type="project" value="UniProtKB-ARBA"/>
</dbReference>
<dbReference type="InterPro" id="IPR020568">
    <property type="entry name" value="Ribosomal_Su5_D2-typ_SF"/>
</dbReference>
<evidence type="ECO:0000256" key="5">
    <source>
        <dbReference type="ARBA" id="ARBA00022884"/>
    </source>
</evidence>
<dbReference type="RefSeq" id="WP_128467588.1">
    <property type="nucleotide sequence ID" value="NZ_CP035108.1"/>
</dbReference>
<dbReference type="Proteomes" id="UP000287502">
    <property type="component" value="Chromosome"/>
</dbReference>
<dbReference type="GO" id="GO:0000175">
    <property type="term" value="F:3'-5'-RNA exonuclease activity"/>
    <property type="evidence" value="ECO:0007669"/>
    <property type="project" value="UniProtKB-UniRule"/>
</dbReference>
<comment type="subunit">
    <text evidence="6">Homohexameric ring arranged as a trimer of dimers.</text>
</comment>
<dbReference type="PROSITE" id="PS01277">
    <property type="entry name" value="RIBONUCLEASE_PH"/>
    <property type="match status" value="1"/>
</dbReference>
<dbReference type="FunFam" id="3.30.230.70:FF:000003">
    <property type="entry name" value="Ribonuclease PH"/>
    <property type="match status" value="1"/>
</dbReference>